<evidence type="ECO:0000256" key="5">
    <source>
        <dbReference type="ARBA" id="ARBA00006045"/>
    </source>
</evidence>
<keyword evidence="10" id="KW-0408">Iron</keyword>
<dbReference type="SMART" id="SM01124">
    <property type="entry name" value="DBR1"/>
    <property type="match status" value="1"/>
</dbReference>
<evidence type="ECO:0000313" key="16">
    <source>
        <dbReference type="Proteomes" id="UP000694846"/>
    </source>
</evidence>
<dbReference type="PANTHER" id="PTHR12849">
    <property type="entry name" value="RNA LARIAT DEBRANCHING ENZYME"/>
    <property type="match status" value="1"/>
</dbReference>
<dbReference type="InterPro" id="IPR007708">
    <property type="entry name" value="DBR1_C"/>
</dbReference>
<dbReference type="RefSeq" id="XP_025412245.1">
    <property type="nucleotide sequence ID" value="XM_025556460.1"/>
</dbReference>
<dbReference type="EMBL" id="GGMS01012313">
    <property type="protein sequence ID" value="MBY81516.1"/>
    <property type="molecule type" value="Transcribed_RNA"/>
</dbReference>
<dbReference type="FunFam" id="3.60.21.10:FF:000035">
    <property type="entry name" value="Lariat debranching enzyme"/>
    <property type="match status" value="1"/>
</dbReference>
<keyword evidence="16" id="KW-1185">Reference proteome</keyword>
<dbReference type="SUPFAM" id="SSF56300">
    <property type="entry name" value="Metallo-dependent phosphatases"/>
    <property type="match status" value="1"/>
</dbReference>
<dbReference type="GO" id="GO:0000398">
    <property type="term" value="P:mRNA splicing, via spliceosome"/>
    <property type="evidence" value="ECO:0007669"/>
    <property type="project" value="TreeGrafter"/>
</dbReference>
<evidence type="ECO:0000256" key="9">
    <source>
        <dbReference type="ARBA" id="ARBA00022833"/>
    </source>
</evidence>
<evidence type="ECO:0000256" key="11">
    <source>
        <dbReference type="ARBA" id="ARBA00023211"/>
    </source>
</evidence>
<reference evidence="15" key="1">
    <citation type="submission" date="2018-04" db="EMBL/GenBank/DDBJ databases">
        <title>Transcriptome assembly of Sipha flava.</title>
        <authorList>
            <person name="Scully E.D."/>
            <person name="Geib S.M."/>
            <person name="Palmer N.A."/>
            <person name="Koch K."/>
            <person name="Bradshaw J."/>
            <person name="Heng-Moss T."/>
            <person name="Sarath G."/>
        </authorList>
    </citation>
    <scope>NUCLEOTIDE SEQUENCE</scope>
</reference>
<keyword evidence="7" id="KW-0479">Metal-binding</keyword>
<evidence type="ECO:0000256" key="6">
    <source>
        <dbReference type="ARBA" id="ARBA00022664"/>
    </source>
</evidence>
<name>A0A2S2QUT4_9HEMI</name>
<dbReference type="CDD" id="cd00844">
    <property type="entry name" value="MPP_Dbr1_N"/>
    <property type="match status" value="1"/>
</dbReference>
<dbReference type="InterPro" id="IPR004843">
    <property type="entry name" value="Calcineurin-like_PHP"/>
</dbReference>
<comment type="subcellular location">
    <subcellularLocation>
        <location evidence="4">Nucleus</location>
    </subcellularLocation>
</comment>
<dbReference type="GO" id="GO:0005634">
    <property type="term" value="C:nucleus"/>
    <property type="evidence" value="ECO:0007669"/>
    <property type="project" value="UniProtKB-SubCell"/>
</dbReference>
<comment type="similarity">
    <text evidence="5">Belongs to the lariat debranching enzyme family.</text>
</comment>
<evidence type="ECO:0000256" key="10">
    <source>
        <dbReference type="ARBA" id="ARBA00023004"/>
    </source>
</evidence>
<dbReference type="AlphaFoldDB" id="A0A2S2QUT4"/>
<dbReference type="GO" id="GO:0008419">
    <property type="term" value="F:RNA lariat debranching enzyme activity"/>
    <property type="evidence" value="ECO:0007669"/>
    <property type="project" value="UniProtKB-ARBA"/>
</dbReference>
<reference evidence="17" key="2">
    <citation type="submission" date="2025-04" db="UniProtKB">
        <authorList>
            <consortium name="RefSeq"/>
        </authorList>
    </citation>
    <scope>IDENTIFICATION</scope>
    <source>
        <tissue evidence="17">Whole body</tissue>
    </source>
</reference>
<keyword evidence="11" id="KW-0464">Manganese</keyword>
<keyword evidence="8" id="KW-0378">Hydrolase</keyword>
<dbReference type="GO" id="GO:0046872">
    <property type="term" value="F:metal ion binding"/>
    <property type="evidence" value="ECO:0007669"/>
    <property type="project" value="UniProtKB-KW"/>
</dbReference>
<comment type="cofactor">
    <cofactor evidence="2">
        <name>Zn(2+)</name>
        <dbReference type="ChEBI" id="CHEBI:29105"/>
    </cofactor>
</comment>
<dbReference type="Proteomes" id="UP000694846">
    <property type="component" value="Unplaced"/>
</dbReference>
<keyword evidence="12" id="KW-0539">Nucleus</keyword>
<evidence type="ECO:0000313" key="17">
    <source>
        <dbReference type="RefSeq" id="XP_025412245.1"/>
    </source>
</evidence>
<evidence type="ECO:0000256" key="7">
    <source>
        <dbReference type="ARBA" id="ARBA00022723"/>
    </source>
</evidence>
<proteinExistence type="inferred from homology"/>
<protein>
    <submittedName>
        <fullName evidence="15 17">Lariat debranching enzyme</fullName>
    </submittedName>
</protein>
<evidence type="ECO:0000256" key="4">
    <source>
        <dbReference type="ARBA" id="ARBA00004123"/>
    </source>
</evidence>
<evidence type="ECO:0000256" key="13">
    <source>
        <dbReference type="ARBA" id="ARBA00058627"/>
    </source>
</evidence>
<evidence type="ECO:0000256" key="3">
    <source>
        <dbReference type="ARBA" id="ARBA00001954"/>
    </source>
</evidence>
<comment type="function">
    <text evidence="13">Cleaves the 2'-5' phosphodiester linkage at the branch point of lariat intron pre-mRNAs after splicing and converts them into linear molecules that are subsequently degraded. It thereby facilitates ribonucleotide turnover.</text>
</comment>
<gene>
    <name evidence="15" type="primary">ldbr</name>
    <name evidence="17" type="synonym">LOC112684795</name>
    <name evidence="15" type="ORF">g.175144</name>
</gene>
<dbReference type="InterPro" id="IPR041816">
    <property type="entry name" value="Dbr1_N"/>
</dbReference>
<dbReference type="Gene3D" id="3.60.21.10">
    <property type="match status" value="1"/>
</dbReference>
<organism evidence="15">
    <name type="scientific">Sipha flava</name>
    <name type="common">yellow sugarcane aphid</name>
    <dbReference type="NCBI Taxonomy" id="143950"/>
    <lineage>
        <taxon>Eukaryota</taxon>
        <taxon>Metazoa</taxon>
        <taxon>Ecdysozoa</taxon>
        <taxon>Arthropoda</taxon>
        <taxon>Hexapoda</taxon>
        <taxon>Insecta</taxon>
        <taxon>Pterygota</taxon>
        <taxon>Neoptera</taxon>
        <taxon>Paraneoptera</taxon>
        <taxon>Hemiptera</taxon>
        <taxon>Sternorrhyncha</taxon>
        <taxon>Aphidomorpha</taxon>
        <taxon>Aphidoidea</taxon>
        <taxon>Aphididae</taxon>
        <taxon>Sipha</taxon>
    </lineage>
</organism>
<evidence type="ECO:0000256" key="12">
    <source>
        <dbReference type="ARBA" id="ARBA00023242"/>
    </source>
</evidence>
<keyword evidence="6" id="KW-0507">mRNA processing</keyword>
<dbReference type="Pfam" id="PF00149">
    <property type="entry name" value="Metallophos"/>
    <property type="match status" value="1"/>
</dbReference>
<evidence type="ECO:0000313" key="15">
    <source>
        <dbReference type="EMBL" id="MBY81516.1"/>
    </source>
</evidence>
<accession>A0A2S2QUT4</accession>
<evidence type="ECO:0000259" key="14">
    <source>
        <dbReference type="SMART" id="SM01124"/>
    </source>
</evidence>
<evidence type="ECO:0000256" key="2">
    <source>
        <dbReference type="ARBA" id="ARBA00001947"/>
    </source>
</evidence>
<evidence type="ECO:0000256" key="8">
    <source>
        <dbReference type="ARBA" id="ARBA00022801"/>
    </source>
</evidence>
<comment type="cofactor">
    <cofactor evidence="3">
        <name>Fe(2+)</name>
        <dbReference type="ChEBI" id="CHEBI:29033"/>
    </cofactor>
</comment>
<dbReference type="Pfam" id="PF05011">
    <property type="entry name" value="DBR1"/>
    <property type="match status" value="1"/>
</dbReference>
<keyword evidence="9" id="KW-0862">Zinc</keyword>
<dbReference type="InterPro" id="IPR029052">
    <property type="entry name" value="Metallo-depent_PP-like"/>
</dbReference>
<dbReference type="PANTHER" id="PTHR12849:SF0">
    <property type="entry name" value="LARIAT DEBRANCHING ENZYME"/>
    <property type="match status" value="1"/>
</dbReference>
<comment type="cofactor">
    <cofactor evidence="1">
        <name>Mn(2+)</name>
        <dbReference type="ChEBI" id="CHEBI:29035"/>
    </cofactor>
</comment>
<sequence length="497" mass="57214">MKIAIEGCAHGELQQIYNTIELIEKRNNIKVDLLICCGDFQATRNNDDLLSMAVPLKYRQMCTFYKYYTGELVAPVLTLFIGGNHEASNHLQELSYGGWAAPNIYYIGLAGVINVGGIRIGGLSGIYNSHDYMRGRHERLPYTDQTKRSIYHVRQLEVFRLKQLKKPIDIMLSHDWPQGIEQHGNLKQLLKFKPFFETDINEGKLGSKPARELLDILKPKYWFAAHLHCKFAAVVNHSSDDNEEKNEKYTKFLSLDKCLPKKRFLQILDVPHNDSKPIELTYDLEWLSVLHLTNHLLNINKNIYYLPGPSTLERYDFTPTEEEMLTVLKMFSNDLVIPKNFISLENYKTKTNPQTTKFCDQLSIDDPLALVLGQWTRSSLSQNDQEMDSTFSSFINSTVCSYDEEDCIEEMSKQLPMSPFVLPEPKNDTNYTNNDDSLLNNSLLVSNMSSEEPNTKSNQSQDTIDEGYVNIEIQNSKTKTKCLKRRNYQHTNDNDSE</sequence>
<evidence type="ECO:0000256" key="1">
    <source>
        <dbReference type="ARBA" id="ARBA00001936"/>
    </source>
</evidence>
<dbReference type="OrthoDB" id="407609at2759"/>
<feature type="domain" description="Lariat debranching enzyme C-terminal" evidence="14">
    <location>
        <begin position="235"/>
        <end position="368"/>
    </location>
</feature>